<dbReference type="Pfam" id="PF26638">
    <property type="entry name" value="DUF8211"/>
    <property type="match status" value="1"/>
</dbReference>
<dbReference type="VEuPathDB" id="FungiDB:RhiirFUN_026707"/>
<accession>A0A2N0RG40</accession>
<evidence type="ECO:0000259" key="1">
    <source>
        <dbReference type="Pfam" id="PF26638"/>
    </source>
</evidence>
<proteinExistence type="predicted"/>
<dbReference type="AlphaFoldDB" id="A0A2N0RG40"/>
<evidence type="ECO:0000313" key="2">
    <source>
        <dbReference type="EMBL" id="PKC62271.1"/>
    </source>
</evidence>
<gene>
    <name evidence="2" type="ORF">RhiirA1_465392</name>
</gene>
<feature type="domain" description="DUF8211" evidence="1">
    <location>
        <begin position="1"/>
        <end position="96"/>
    </location>
</feature>
<protein>
    <recommendedName>
        <fullName evidence="1">DUF8211 domain-containing protein</fullName>
    </recommendedName>
</protein>
<reference evidence="2 3" key="1">
    <citation type="submission" date="2017-10" db="EMBL/GenBank/DDBJ databases">
        <title>Extensive intraspecific genome diversity in a model arbuscular mycorrhizal fungus.</title>
        <authorList>
            <person name="Chen E.C.H."/>
            <person name="Morin E."/>
            <person name="Baudet D."/>
            <person name="Noel J."/>
            <person name="Ndikumana S."/>
            <person name="Charron P."/>
            <person name="St-Onge C."/>
            <person name="Giorgi J."/>
            <person name="Grigoriev I.V."/>
            <person name="Roux C."/>
            <person name="Martin F.M."/>
            <person name="Corradi N."/>
        </authorList>
    </citation>
    <scope>NUCLEOTIDE SEQUENCE [LARGE SCALE GENOMIC DNA]</scope>
    <source>
        <strain evidence="2 3">A1</strain>
    </source>
</reference>
<dbReference type="EMBL" id="LLXH01000880">
    <property type="protein sequence ID" value="PKC62271.1"/>
    <property type="molecule type" value="Genomic_DNA"/>
</dbReference>
<reference evidence="2 3" key="2">
    <citation type="submission" date="2017-10" db="EMBL/GenBank/DDBJ databases">
        <title>Genome analyses suggest a sexual origin of heterokaryosis in a supposedly ancient asexual fungus.</title>
        <authorList>
            <person name="Corradi N."/>
            <person name="Sedzielewska K."/>
            <person name="Noel J."/>
            <person name="Charron P."/>
            <person name="Farinelli L."/>
            <person name="Marton T."/>
            <person name="Kruger M."/>
            <person name="Pelin A."/>
            <person name="Brachmann A."/>
            <person name="Corradi N."/>
        </authorList>
    </citation>
    <scope>NUCLEOTIDE SEQUENCE [LARGE SCALE GENOMIC DNA]</scope>
    <source>
        <strain evidence="2 3">A1</strain>
    </source>
</reference>
<name>A0A2N0RG40_9GLOM</name>
<organism evidence="2 3">
    <name type="scientific">Rhizophagus irregularis</name>
    <dbReference type="NCBI Taxonomy" id="588596"/>
    <lineage>
        <taxon>Eukaryota</taxon>
        <taxon>Fungi</taxon>
        <taxon>Fungi incertae sedis</taxon>
        <taxon>Mucoromycota</taxon>
        <taxon>Glomeromycotina</taxon>
        <taxon>Glomeromycetes</taxon>
        <taxon>Glomerales</taxon>
        <taxon>Glomeraceae</taxon>
        <taxon>Rhizophagus</taxon>
    </lineage>
</organism>
<dbReference type="Proteomes" id="UP000232688">
    <property type="component" value="Unassembled WGS sequence"/>
</dbReference>
<dbReference type="VEuPathDB" id="FungiDB:RhiirA1_465392"/>
<sequence>MYRKILFDLRTYHVTESKTHKRQKLRFERACRAVFHRRGTHVDTQAPAHNIQDQLRRARLHRFLFLPSQHIYKPLHHVKYHRTFHFIDFPNYNFPIPPREPPEEIMITHDLPAITIQPIPSDDRNTWHDKLGFLIPNDLLPYVTEEPIYVSKNQEKLKGKHHTPGSNAWFAAIKQRKILADRLAEREEEKRAYSLRARHWGTSTHTLEFRESMVSDLIHFQDHFHKQISKLTDRRQLYQDNLDKGKSVSKNKTRLEQLEQDFAKFKVAYHSVIDTRAIHHRLKGDTTDDTKELEFRPHKRSDNMSLDNIRHTGSVKKFRSDLLTTDDVNVSIFQDL</sequence>
<dbReference type="VEuPathDB" id="FungiDB:FUN_012311"/>
<dbReference type="InterPro" id="IPR058524">
    <property type="entry name" value="DUF8211"/>
</dbReference>
<comment type="caution">
    <text evidence="2">The sequence shown here is derived from an EMBL/GenBank/DDBJ whole genome shotgun (WGS) entry which is preliminary data.</text>
</comment>
<evidence type="ECO:0000313" key="3">
    <source>
        <dbReference type="Proteomes" id="UP000232688"/>
    </source>
</evidence>